<organism evidence="2 3">
    <name type="scientific">Caerostris darwini</name>
    <dbReference type="NCBI Taxonomy" id="1538125"/>
    <lineage>
        <taxon>Eukaryota</taxon>
        <taxon>Metazoa</taxon>
        <taxon>Ecdysozoa</taxon>
        <taxon>Arthropoda</taxon>
        <taxon>Chelicerata</taxon>
        <taxon>Arachnida</taxon>
        <taxon>Araneae</taxon>
        <taxon>Araneomorphae</taxon>
        <taxon>Entelegynae</taxon>
        <taxon>Araneoidea</taxon>
        <taxon>Araneidae</taxon>
        <taxon>Caerostris</taxon>
    </lineage>
</organism>
<protein>
    <recommendedName>
        <fullName evidence="4">Ycf15</fullName>
    </recommendedName>
</protein>
<evidence type="ECO:0000313" key="3">
    <source>
        <dbReference type="Proteomes" id="UP001054837"/>
    </source>
</evidence>
<comment type="caution">
    <text evidence="2">The sequence shown here is derived from an EMBL/GenBank/DDBJ whole genome shotgun (WGS) entry which is preliminary data.</text>
</comment>
<feature type="region of interest" description="Disordered" evidence="1">
    <location>
        <begin position="59"/>
        <end position="81"/>
    </location>
</feature>
<dbReference type="Proteomes" id="UP001054837">
    <property type="component" value="Unassembled WGS sequence"/>
</dbReference>
<feature type="compositionally biased region" description="Basic and acidic residues" evidence="1">
    <location>
        <begin position="62"/>
        <end position="73"/>
    </location>
</feature>
<gene>
    <name evidence="2" type="ORF">CDAR_292711</name>
</gene>
<accession>A0AAV4PX56</accession>
<dbReference type="EMBL" id="BPLQ01003464">
    <property type="protein sequence ID" value="GIY00717.1"/>
    <property type="molecule type" value="Genomic_DNA"/>
</dbReference>
<sequence>MTIAAESGESVCACPKVQNAAAGLYETFEGYQFLFLTKRSVISLPRKPQWDIAHGCFSSNNRSHDSFTPDNRSRGSFSSFK</sequence>
<keyword evidence="3" id="KW-1185">Reference proteome</keyword>
<evidence type="ECO:0008006" key="4">
    <source>
        <dbReference type="Google" id="ProtNLM"/>
    </source>
</evidence>
<reference evidence="2 3" key="1">
    <citation type="submission" date="2021-06" db="EMBL/GenBank/DDBJ databases">
        <title>Caerostris darwini draft genome.</title>
        <authorList>
            <person name="Kono N."/>
            <person name="Arakawa K."/>
        </authorList>
    </citation>
    <scope>NUCLEOTIDE SEQUENCE [LARGE SCALE GENOMIC DNA]</scope>
</reference>
<evidence type="ECO:0000256" key="1">
    <source>
        <dbReference type="SAM" id="MobiDB-lite"/>
    </source>
</evidence>
<proteinExistence type="predicted"/>
<evidence type="ECO:0000313" key="2">
    <source>
        <dbReference type="EMBL" id="GIY00717.1"/>
    </source>
</evidence>
<name>A0AAV4PX56_9ARAC</name>
<dbReference type="AlphaFoldDB" id="A0AAV4PX56"/>